<gene>
    <name evidence="2" type="ORF">NKR19_g5268</name>
</gene>
<accession>A0AA38VTK4</accession>
<organism evidence="2 3">
    <name type="scientific">Coniochaeta hoffmannii</name>
    <dbReference type="NCBI Taxonomy" id="91930"/>
    <lineage>
        <taxon>Eukaryota</taxon>
        <taxon>Fungi</taxon>
        <taxon>Dikarya</taxon>
        <taxon>Ascomycota</taxon>
        <taxon>Pezizomycotina</taxon>
        <taxon>Sordariomycetes</taxon>
        <taxon>Sordariomycetidae</taxon>
        <taxon>Coniochaetales</taxon>
        <taxon>Coniochaetaceae</taxon>
        <taxon>Coniochaeta</taxon>
    </lineage>
</organism>
<keyword evidence="3" id="KW-1185">Reference proteome</keyword>
<reference evidence="2" key="1">
    <citation type="submission" date="2022-07" db="EMBL/GenBank/DDBJ databases">
        <title>Fungi with potential for degradation of polypropylene.</title>
        <authorList>
            <person name="Gostincar C."/>
        </authorList>
    </citation>
    <scope>NUCLEOTIDE SEQUENCE</scope>
    <source>
        <strain evidence="2">EXF-13287</strain>
    </source>
</reference>
<comment type="caution">
    <text evidence="2">The sequence shown here is derived from an EMBL/GenBank/DDBJ whole genome shotgun (WGS) entry which is preliminary data.</text>
</comment>
<protein>
    <recommendedName>
        <fullName evidence="1">DUF6546 domain-containing protein</fullName>
    </recommendedName>
</protein>
<evidence type="ECO:0000313" key="2">
    <source>
        <dbReference type="EMBL" id="KAJ9150541.1"/>
    </source>
</evidence>
<dbReference type="EMBL" id="JANBVN010000070">
    <property type="protein sequence ID" value="KAJ9150541.1"/>
    <property type="molecule type" value="Genomic_DNA"/>
</dbReference>
<sequence>MILEELQTQVEPQAPYAQVFHEWHVFVERSTFHRLVLSSGDLDAFNALIARRRTDVHLQVPVGHIWFRLVLPEYNCPDCQRPENSLEAATNDKLSTEAMRKLLQTLALFGPGRGLTLEFSAHSLSDSAHFFKSWAKEYLPTDDTAHGYGEGNRRARWIRSIGPGTRRQQDHAQRLVRPLKFDTTDDARLSKAPSVTDLLIRRQYFRDIETSSLSHLLASLPSLQGLRRENWQLVTAEERRRNAAPYDLPLGLLSSNALSEGPLPLLWTAWLPRSLMHLQLFEDFDAQLYGPADKLLPSLAKSTPNLQAFSVSFVADAIDVFGLRYSYLLEQRDGTIWDEATRQGVLDRETYHFSDIEYVVLTSQEHLRRD</sequence>
<evidence type="ECO:0000313" key="3">
    <source>
        <dbReference type="Proteomes" id="UP001174691"/>
    </source>
</evidence>
<dbReference type="InterPro" id="IPR046676">
    <property type="entry name" value="DUF6546"/>
</dbReference>
<feature type="domain" description="DUF6546" evidence="1">
    <location>
        <begin position="271"/>
        <end position="368"/>
    </location>
</feature>
<evidence type="ECO:0000259" key="1">
    <source>
        <dbReference type="Pfam" id="PF20183"/>
    </source>
</evidence>
<dbReference type="Proteomes" id="UP001174691">
    <property type="component" value="Unassembled WGS sequence"/>
</dbReference>
<dbReference type="Pfam" id="PF20183">
    <property type="entry name" value="DUF6546"/>
    <property type="match status" value="1"/>
</dbReference>
<proteinExistence type="predicted"/>
<name>A0AA38VTK4_9PEZI</name>
<dbReference type="AlphaFoldDB" id="A0AA38VTK4"/>